<organism evidence="2 3">
    <name type="scientific">Crenobacter oryzisoli</name>
    <dbReference type="NCBI Taxonomy" id="3056844"/>
    <lineage>
        <taxon>Bacteria</taxon>
        <taxon>Pseudomonadati</taxon>
        <taxon>Pseudomonadota</taxon>
        <taxon>Betaproteobacteria</taxon>
        <taxon>Neisseriales</taxon>
        <taxon>Neisseriaceae</taxon>
        <taxon>Crenobacter</taxon>
    </lineage>
</organism>
<protein>
    <recommendedName>
        <fullName evidence="4">Transposase DDE domain-containing protein</fullName>
    </recommendedName>
</protein>
<sequence>MAAIELLGAQPVILPHSYQRPRPFDATRYRARNAIKCCFGRLKQWRRLSTRYDRKARHFMAFLYYLAAFLIWNP</sequence>
<keyword evidence="1" id="KW-1133">Transmembrane helix</keyword>
<name>A0ABT7XNV8_9NEIS</name>
<feature type="transmembrane region" description="Helical" evidence="1">
    <location>
        <begin position="56"/>
        <end position="72"/>
    </location>
</feature>
<keyword evidence="1" id="KW-0472">Membrane</keyword>
<accession>A0ABT7XNV8</accession>
<dbReference type="Proteomes" id="UP001168540">
    <property type="component" value="Unassembled WGS sequence"/>
</dbReference>
<reference evidence="2" key="1">
    <citation type="submission" date="2023-06" db="EMBL/GenBank/DDBJ databases">
        <authorList>
            <person name="Zhang S."/>
        </authorList>
    </citation>
    <scope>NUCLEOTIDE SEQUENCE</scope>
    <source>
        <strain evidence="2">SG2303</strain>
    </source>
</reference>
<evidence type="ECO:0008006" key="4">
    <source>
        <dbReference type="Google" id="ProtNLM"/>
    </source>
</evidence>
<evidence type="ECO:0000313" key="3">
    <source>
        <dbReference type="Proteomes" id="UP001168540"/>
    </source>
</evidence>
<evidence type="ECO:0000313" key="2">
    <source>
        <dbReference type="EMBL" id="MDN0075483.1"/>
    </source>
</evidence>
<comment type="caution">
    <text evidence="2">The sequence shown here is derived from an EMBL/GenBank/DDBJ whole genome shotgun (WGS) entry which is preliminary data.</text>
</comment>
<keyword evidence="3" id="KW-1185">Reference proteome</keyword>
<dbReference type="EMBL" id="JAUEDK010000018">
    <property type="protein sequence ID" value="MDN0075483.1"/>
    <property type="molecule type" value="Genomic_DNA"/>
</dbReference>
<evidence type="ECO:0000256" key="1">
    <source>
        <dbReference type="SAM" id="Phobius"/>
    </source>
</evidence>
<proteinExistence type="predicted"/>
<keyword evidence="1" id="KW-0812">Transmembrane</keyword>
<gene>
    <name evidence="2" type="ORF">QU481_11325</name>
</gene>